<comment type="caution">
    <text evidence="3">The sequence shown here is derived from an EMBL/GenBank/DDBJ whole genome shotgun (WGS) entry which is preliminary data.</text>
</comment>
<keyword evidence="4" id="KW-1185">Reference proteome</keyword>
<evidence type="ECO:0000313" key="3">
    <source>
        <dbReference type="EMBL" id="KZC23132.1"/>
    </source>
</evidence>
<proteinExistence type="predicted"/>
<sequence length="72" mass="6861">MKQKSVPLAAAMSVALLSLGGLAACSSPTSSNHTAPQAAVSSSTAAAKSATANPCAPKAAANPCAPKAEVKP</sequence>
<dbReference type="AlphaFoldDB" id="A0A154QFR8"/>
<evidence type="ECO:0000256" key="2">
    <source>
        <dbReference type="SAM" id="SignalP"/>
    </source>
</evidence>
<gene>
    <name evidence="3" type="ORF">RHOFW104T7_15645</name>
</gene>
<feature type="chain" id="PRO_5007599828" evidence="2">
    <location>
        <begin position="24"/>
        <end position="72"/>
    </location>
</feature>
<reference evidence="3 4" key="1">
    <citation type="journal article" date="2016" name="MBio">
        <title>Lateral Gene Transfer in a Heavy Metal-Contaminated-Groundwater Microbial Community.</title>
        <authorList>
            <person name="Hemme C.L."/>
            <person name="Green S.J."/>
            <person name="Rishishwar L."/>
            <person name="Prakash O."/>
            <person name="Pettenato A."/>
            <person name="Chakraborty R."/>
            <person name="Deutschbauer A.M."/>
            <person name="Van Nostrand J.D."/>
            <person name="Wu L."/>
            <person name="He Z."/>
            <person name="Jordan I.K."/>
            <person name="Hazen T.C."/>
            <person name="Arkin A.P."/>
            <person name="Kostka J.E."/>
            <person name="Zhou J."/>
        </authorList>
    </citation>
    <scope>NUCLEOTIDE SEQUENCE [LARGE SCALE GENOMIC DNA]</scope>
    <source>
        <strain evidence="3 4">FW104-T7</strain>
    </source>
</reference>
<evidence type="ECO:0000313" key="4">
    <source>
        <dbReference type="Proteomes" id="UP000076131"/>
    </source>
</evidence>
<dbReference type="RefSeq" id="WP_008438943.1">
    <property type="nucleotide sequence ID" value="NZ_LVJS01000050.1"/>
</dbReference>
<keyword evidence="2" id="KW-0732">Signal</keyword>
<dbReference type="PROSITE" id="PS51257">
    <property type="entry name" value="PROKAR_LIPOPROTEIN"/>
    <property type="match status" value="1"/>
</dbReference>
<protein>
    <submittedName>
        <fullName evidence="3">Uncharacterized protein</fullName>
    </submittedName>
</protein>
<dbReference type="EMBL" id="LVJS01000050">
    <property type="protein sequence ID" value="KZC23132.1"/>
    <property type="molecule type" value="Genomic_DNA"/>
</dbReference>
<organism evidence="3 4">
    <name type="scientific">Rhodanobacter thiooxydans</name>
    <dbReference type="NCBI Taxonomy" id="416169"/>
    <lineage>
        <taxon>Bacteria</taxon>
        <taxon>Pseudomonadati</taxon>
        <taxon>Pseudomonadota</taxon>
        <taxon>Gammaproteobacteria</taxon>
        <taxon>Lysobacterales</taxon>
        <taxon>Rhodanobacteraceae</taxon>
        <taxon>Rhodanobacter</taxon>
    </lineage>
</organism>
<feature type="region of interest" description="Disordered" evidence="1">
    <location>
        <begin position="52"/>
        <end position="72"/>
    </location>
</feature>
<feature type="signal peptide" evidence="2">
    <location>
        <begin position="1"/>
        <end position="23"/>
    </location>
</feature>
<accession>A0A154QFR8</accession>
<dbReference type="STRING" id="416169.RHOFW104T7_15645"/>
<name>A0A154QFR8_9GAMM</name>
<evidence type="ECO:0000256" key="1">
    <source>
        <dbReference type="SAM" id="MobiDB-lite"/>
    </source>
</evidence>
<dbReference type="Proteomes" id="UP000076131">
    <property type="component" value="Unassembled WGS sequence"/>
</dbReference>